<dbReference type="InterPro" id="IPR012337">
    <property type="entry name" value="RNaseH-like_sf"/>
</dbReference>
<dbReference type="InterPro" id="IPR044730">
    <property type="entry name" value="RNase_H-like_dom_plant"/>
</dbReference>
<evidence type="ECO:0000259" key="2">
    <source>
        <dbReference type="Pfam" id="PF13456"/>
    </source>
</evidence>
<feature type="signal peptide" evidence="1">
    <location>
        <begin position="1"/>
        <end position="24"/>
    </location>
</feature>
<dbReference type="Proteomes" id="UP000233551">
    <property type="component" value="Unassembled WGS sequence"/>
</dbReference>
<keyword evidence="1" id="KW-0732">Signal</keyword>
<dbReference type="Pfam" id="PF13456">
    <property type="entry name" value="RVT_3"/>
    <property type="match status" value="1"/>
</dbReference>
<dbReference type="InterPro" id="IPR002156">
    <property type="entry name" value="RNaseH_domain"/>
</dbReference>
<accession>A0A2I0J1Y2</accession>
<dbReference type="CDD" id="cd06222">
    <property type="entry name" value="RNase_H_like"/>
    <property type="match status" value="1"/>
</dbReference>
<dbReference type="InterPro" id="IPR036397">
    <property type="entry name" value="RNaseH_sf"/>
</dbReference>
<proteinExistence type="predicted"/>
<dbReference type="SUPFAM" id="SSF53098">
    <property type="entry name" value="Ribonuclease H-like"/>
    <property type="match status" value="1"/>
</dbReference>
<dbReference type="GO" id="GO:0004523">
    <property type="term" value="F:RNA-DNA hybrid ribonuclease activity"/>
    <property type="evidence" value="ECO:0007669"/>
    <property type="project" value="InterPro"/>
</dbReference>
<organism evidence="3 4">
    <name type="scientific">Punica granatum</name>
    <name type="common">Pomegranate</name>
    <dbReference type="NCBI Taxonomy" id="22663"/>
    <lineage>
        <taxon>Eukaryota</taxon>
        <taxon>Viridiplantae</taxon>
        <taxon>Streptophyta</taxon>
        <taxon>Embryophyta</taxon>
        <taxon>Tracheophyta</taxon>
        <taxon>Spermatophyta</taxon>
        <taxon>Magnoliopsida</taxon>
        <taxon>eudicotyledons</taxon>
        <taxon>Gunneridae</taxon>
        <taxon>Pentapetalae</taxon>
        <taxon>rosids</taxon>
        <taxon>malvids</taxon>
        <taxon>Myrtales</taxon>
        <taxon>Lythraceae</taxon>
        <taxon>Punica</taxon>
    </lineage>
</organism>
<comment type="caution">
    <text evidence="3">The sequence shown here is derived from an EMBL/GenBank/DDBJ whole genome shotgun (WGS) entry which is preliminary data.</text>
</comment>
<dbReference type="Gene3D" id="3.30.420.10">
    <property type="entry name" value="Ribonuclease H-like superfamily/Ribonuclease H"/>
    <property type="match status" value="1"/>
</dbReference>
<dbReference type="EMBL" id="PGOL01002138">
    <property type="protein sequence ID" value="PKI50244.1"/>
    <property type="molecule type" value="Genomic_DNA"/>
</dbReference>
<evidence type="ECO:0000313" key="3">
    <source>
        <dbReference type="EMBL" id="PKI50244.1"/>
    </source>
</evidence>
<dbReference type="PANTHER" id="PTHR47723:SF19">
    <property type="entry name" value="POLYNUCLEOTIDYL TRANSFERASE, RIBONUCLEASE H-LIKE SUPERFAMILY PROTEIN"/>
    <property type="match status" value="1"/>
</dbReference>
<feature type="domain" description="RNase H type-1" evidence="2">
    <location>
        <begin position="64"/>
        <end position="170"/>
    </location>
</feature>
<gene>
    <name evidence="3" type="ORF">CRG98_029317</name>
</gene>
<protein>
    <recommendedName>
        <fullName evidence="2">RNase H type-1 domain-containing protein</fullName>
    </recommendedName>
</protein>
<dbReference type="STRING" id="22663.A0A2I0J1Y2"/>
<keyword evidence="4" id="KW-1185">Reference proteome</keyword>
<sequence length="197" mass="22270">MERMLILRLLLKLFDLNFLNFTWTFRCVDLRLNCGTPLLKRVLCFHEACCRCIYHHHLVRRCPRSAGARGVLRNHLGGWIKGFSRTVGSCNSLLAEDSALRDGLIMALNMGIQFLLVELDAKVVCDLVSRMNHDNLSLISDCRILTGQFEGLRMQHIYREANMVADQLARLGLDSTRIHISPAGDNGSVHLLPETLA</sequence>
<dbReference type="AlphaFoldDB" id="A0A2I0J1Y2"/>
<evidence type="ECO:0000313" key="4">
    <source>
        <dbReference type="Proteomes" id="UP000233551"/>
    </source>
</evidence>
<dbReference type="PANTHER" id="PTHR47723">
    <property type="entry name" value="OS05G0353850 PROTEIN"/>
    <property type="match status" value="1"/>
</dbReference>
<evidence type="ECO:0000256" key="1">
    <source>
        <dbReference type="SAM" id="SignalP"/>
    </source>
</evidence>
<dbReference type="GO" id="GO:0003676">
    <property type="term" value="F:nucleic acid binding"/>
    <property type="evidence" value="ECO:0007669"/>
    <property type="project" value="InterPro"/>
</dbReference>
<dbReference type="InterPro" id="IPR053151">
    <property type="entry name" value="RNase_H-like"/>
</dbReference>
<reference evidence="3 4" key="1">
    <citation type="submission" date="2017-11" db="EMBL/GenBank/DDBJ databases">
        <title>De-novo sequencing of pomegranate (Punica granatum L.) genome.</title>
        <authorList>
            <person name="Akparov Z."/>
            <person name="Amiraslanov A."/>
            <person name="Hajiyeva S."/>
            <person name="Abbasov M."/>
            <person name="Kaur K."/>
            <person name="Hamwieh A."/>
            <person name="Solovyev V."/>
            <person name="Salamov A."/>
            <person name="Braich B."/>
            <person name="Kosarev P."/>
            <person name="Mahmoud A."/>
            <person name="Hajiyev E."/>
            <person name="Babayeva S."/>
            <person name="Izzatullayeva V."/>
            <person name="Mammadov A."/>
            <person name="Mammadov A."/>
            <person name="Sharifova S."/>
            <person name="Ojaghi J."/>
            <person name="Eynullazada K."/>
            <person name="Bayramov B."/>
            <person name="Abdulazimova A."/>
            <person name="Shahmuradov I."/>
        </authorList>
    </citation>
    <scope>NUCLEOTIDE SEQUENCE [LARGE SCALE GENOMIC DNA]</scope>
    <source>
        <strain evidence="4">cv. AG2017</strain>
        <tissue evidence="3">Leaf</tissue>
    </source>
</reference>
<feature type="chain" id="PRO_5014193194" description="RNase H type-1 domain-containing protein" evidence="1">
    <location>
        <begin position="25"/>
        <end position="197"/>
    </location>
</feature>
<name>A0A2I0J1Y2_PUNGR</name>